<keyword evidence="2" id="KW-1003">Cell membrane</keyword>
<protein>
    <submittedName>
        <fullName evidence="7">Cobalt/nickel transport system permease protein</fullName>
    </submittedName>
</protein>
<evidence type="ECO:0000256" key="2">
    <source>
        <dbReference type="ARBA" id="ARBA00022475"/>
    </source>
</evidence>
<gene>
    <name evidence="7" type="ORF">F4553_006587</name>
</gene>
<evidence type="ECO:0000313" key="7">
    <source>
        <dbReference type="EMBL" id="MBB5873153.1"/>
    </source>
</evidence>
<dbReference type="PANTHER" id="PTHR34857:SF2">
    <property type="entry name" value="SLL0384 PROTEIN"/>
    <property type="match status" value="1"/>
</dbReference>
<evidence type="ECO:0000256" key="1">
    <source>
        <dbReference type="ARBA" id="ARBA00004651"/>
    </source>
</evidence>
<reference evidence="7 8" key="1">
    <citation type="submission" date="2020-08" db="EMBL/GenBank/DDBJ databases">
        <title>Sequencing the genomes of 1000 actinobacteria strains.</title>
        <authorList>
            <person name="Klenk H.-P."/>
        </authorList>
    </citation>
    <scope>NUCLEOTIDE SEQUENCE [LARGE SCALE GENOMIC DNA]</scope>
    <source>
        <strain evidence="7 8">DSM 45362</strain>
    </source>
</reference>
<comment type="subcellular location">
    <subcellularLocation>
        <location evidence="1">Cell membrane</location>
        <topology evidence="1">Multi-pass membrane protein</topology>
    </subcellularLocation>
</comment>
<sequence>MFVHRHSPVHHLAPEAKVVAAVLCTIVVVATPRTALWAFAGYAVLIAAIAVLARIPAGWLARRSMIELPFVLTAVLLPFLTAGPTVRVLGMDLAVDGLWAGWNILVKGALGVLIALLLAATTLPRDLIIGLDRLRAPTAITQIALFMLRYLDVLADEAKRMRIARISRLDDPRFLWQLRGFAAGIGTLFLRAFERGERVYLAMKSRGYTGRMPAALHADGTATARQWMAAAIPPVAAAAIMVCGRLYA</sequence>
<organism evidence="7 8">
    <name type="scientific">Allocatelliglobosispora scoriae</name>
    <dbReference type="NCBI Taxonomy" id="643052"/>
    <lineage>
        <taxon>Bacteria</taxon>
        <taxon>Bacillati</taxon>
        <taxon>Actinomycetota</taxon>
        <taxon>Actinomycetes</taxon>
        <taxon>Micromonosporales</taxon>
        <taxon>Micromonosporaceae</taxon>
        <taxon>Allocatelliglobosispora</taxon>
    </lineage>
</organism>
<dbReference type="GO" id="GO:0043190">
    <property type="term" value="C:ATP-binding cassette (ABC) transporter complex"/>
    <property type="evidence" value="ECO:0007669"/>
    <property type="project" value="InterPro"/>
</dbReference>
<keyword evidence="4 6" id="KW-1133">Transmembrane helix</keyword>
<name>A0A841C1Y3_9ACTN</name>
<evidence type="ECO:0000256" key="3">
    <source>
        <dbReference type="ARBA" id="ARBA00022692"/>
    </source>
</evidence>
<dbReference type="InterPro" id="IPR051611">
    <property type="entry name" value="ECF_transporter_component"/>
</dbReference>
<keyword evidence="3 6" id="KW-0812">Transmembrane</keyword>
<evidence type="ECO:0000256" key="5">
    <source>
        <dbReference type="ARBA" id="ARBA00023136"/>
    </source>
</evidence>
<comment type="caution">
    <text evidence="7">The sequence shown here is derived from an EMBL/GenBank/DDBJ whole genome shotgun (WGS) entry which is preliminary data.</text>
</comment>
<feature type="transmembrane region" description="Helical" evidence="6">
    <location>
        <begin position="36"/>
        <end position="53"/>
    </location>
</feature>
<dbReference type="EMBL" id="JACHMN010000003">
    <property type="protein sequence ID" value="MBB5873153.1"/>
    <property type="molecule type" value="Genomic_DNA"/>
</dbReference>
<dbReference type="Pfam" id="PF02361">
    <property type="entry name" value="CbiQ"/>
    <property type="match status" value="1"/>
</dbReference>
<feature type="transmembrane region" description="Helical" evidence="6">
    <location>
        <begin position="104"/>
        <end position="124"/>
    </location>
</feature>
<dbReference type="Proteomes" id="UP000587527">
    <property type="component" value="Unassembled WGS sequence"/>
</dbReference>
<keyword evidence="5 6" id="KW-0472">Membrane</keyword>
<evidence type="ECO:0000313" key="8">
    <source>
        <dbReference type="Proteomes" id="UP000587527"/>
    </source>
</evidence>
<keyword evidence="8" id="KW-1185">Reference proteome</keyword>
<dbReference type="CDD" id="cd16914">
    <property type="entry name" value="EcfT"/>
    <property type="match status" value="1"/>
</dbReference>
<dbReference type="InterPro" id="IPR003339">
    <property type="entry name" value="ABC/ECF_trnsptr_transmembrane"/>
</dbReference>
<feature type="transmembrane region" description="Helical" evidence="6">
    <location>
        <begin position="12"/>
        <end position="30"/>
    </location>
</feature>
<dbReference type="NCBIfam" id="TIGR02454">
    <property type="entry name" value="ECF_T_CbiQ"/>
    <property type="match status" value="1"/>
</dbReference>
<dbReference type="GO" id="GO:0006824">
    <property type="term" value="P:cobalt ion transport"/>
    <property type="evidence" value="ECO:0007669"/>
    <property type="project" value="InterPro"/>
</dbReference>
<dbReference type="InterPro" id="IPR012809">
    <property type="entry name" value="ECF_CbiQ"/>
</dbReference>
<dbReference type="PANTHER" id="PTHR34857">
    <property type="entry name" value="SLL0384 PROTEIN"/>
    <property type="match status" value="1"/>
</dbReference>
<feature type="transmembrane region" description="Helical" evidence="6">
    <location>
        <begin position="65"/>
        <end position="84"/>
    </location>
</feature>
<dbReference type="AlphaFoldDB" id="A0A841C1Y3"/>
<accession>A0A841C1Y3</accession>
<evidence type="ECO:0000256" key="6">
    <source>
        <dbReference type="SAM" id="Phobius"/>
    </source>
</evidence>
<proteinExistence type="predicted"/>
<evidence type="ECO:0000256" key="4">
    <source>
        <dbReference type="ARBA" id="ARBA00022989"/>
    </source>
</evidence>